<sequence>MFQTWRIKRLRWSLYELDRSHDRVDYIPTAHRAGNMGYLRMFAHDLLPLYVEEVILMDTDTIILEDIAVMHGYFKKMDEQGAFFGSSPDMYRRELMPIRLKLPNINSGMNVGVIMLNLKRMRQENWDDLWREETLRLLHEFGPPTASEQDTFASLEYSHPKWNYLLPCEYNYQLGEVGSSILANDASLQLAHFQIPHWTDEEKWTSKKPIARHFTKIYQCIQMIDWVEINGEDTDRNMAPARTLLYMRDGKK</sequence>
<name>A0AAV5SFY9_9BILA</name>
<dbReference type="Pfam" id="PF01501">
    <property type="entry name" value="Glyco_transf_8"/>
    <property type="match status" value="1"/>
</dbReference>
<protein>
    <recommendedName>
        <fullName evidence="10">Glycosyltransferase</fullName>
    </recommendedName>
</protein>
<keyword evidence="7" id="KW-0325">Glycoprotein</keyword>
<dbReference type="Proteomes" id="UP001432027">
    <property type="component" value="Unassembled WGS sequence"/>
</dbReference>
<evidence type="ECO:0000256" key="7">
    <source>
        <dbReference type="ARBA" id="ARBA00023180"/>
    </source>
</evidence>
<comment type="subcellular location">
    <subcellularLocation>
        <location evidence="1">Golgi apparatus membrane</location>
        <topology evidence="1">Single-pass type II membrane protein</topology>
    </subcellularLocation>
</comment>
<evidence type="ECO:0000256" key="3">
    <source>
        <dbReference type="ARBA" id="ARBA00022968"/>
    </source>
</evidence>
<dbReference type="Gene3D" id="3.90.550.10">
    <property type="entry name" value="Spore Coat Polysaccharide Biosynthesis Protein SpsA, Chain A"/>
    <property type="match status" value="1"/>
</dbReference>
<dbReference type="GO" id="GO:0015020">
    <property type="term" value="F:glucuronosyltransferase activity"/>
    <property type="evidence" value="ECO:0007669"/>
    <property type="project" value="TreeGrafter"/>
</dbReference>
<dbReference type="EMBL" id="BTSX01000001">
    <property type="protein sequence ID" value="GMS81592.1"/>
    <property type="molecule type" value="Genomic_DNA"/>
</dbReference>
<feature type="non-terminal residue" evidence="8">
    <location>
        <position position="252"/>
    </location>
</feature>
<comment type="caution">
    <text evidence="8">The sequence shown here is derived from an EMBL/GenBank/DDBJ whole genome shotgun (WGS) entry which is preliminary data.</text>
</comment>
<dbReference type="AlphaFoldDB" id="A0AAV5SFY9"/>
<keyword evidence="6" id="KW-0472">Membrane</keyword>
<evidence type="ECO:0000256" key="2">
    <source>
        <dbReference type="ARBA" id="ARBA00022692"/>
    </source>
</evidence>
<dbReference type="SUPFAM" id="SSF53448">
    <property type="entry name" value="Nucleotide-diphospho-sugar transferases"/>
    <property type="match status" value="1"/>
</dbReference>
<dbReference type="PANTHER" id="PTHR12270">
    <property type="entry name" value="GLYCOSYLTRANSFERASE-RELATED"/>
    <property type="match status" value="1"/>
</dbReference>
<accession>A0AAV5SFY9</accession>
<keyword evidence="9" id="KW-1185">Reference proteome</keyword>
<evidence type="ECO:0000256" key="6">
    <source>
        <dbReference type="ARBA" id="ARBA00023136"/>
    </source>
</evidence>
<dbReference type="GO" id="GO:0042285">
    <property type="term" value="F:xylosyltransferase activity"/>
    <property type="evidence" value="ECO:0007669"/>
    <property type="project" value="TreeGrafter"/>
</dbReference>
<dbReference type="GO" id="GO:0035269">
    <property type="term" value="P:protein O-linked glycosylation via mannose"/>
    <property type="evidence" value="ECO:0007669"/>
    <property type="project" value="TreeGrafter"/>
</dbReference>
<evidence type="ECO:0000313" key="8">
    <source>
        <dbReference type="EMBL" id="GMS81592.1"/>
    </source>
</evidence>
<keyword evidence="5" id="KW-0333">Golgi apparatus</keyword>
<dbReference type="InterPro" id="IPR002495">
    <property type="entry name" value="Glyco_trans_8"/>
</dbReference>
<dbReference type="InterPro" id="IPR051292">
    <property type="entry name" value="Xyl/GlcA_transferase"/>
</dbReference>
<evidence type="ECO:0000256" key="1">
    <source>
        <dbReference type="ARBA" id="ARBA00004323"/>
    </source>
</evidence>
<keyword evidence="3" id="KW-0735">Signal-anchor</keyword>
<keyword evidence="4" id="KW-1133">Transmembrane helix</keyword>
<reference evidence="8" key="1">
    <citation type="submission" date="2023-10" db="EMBL/GenBank/DDBJ databases">
        <title>Genome assembly of Pristionchus species.</title>
        <authorList>
            <person name="Yoshida K."/>
            <person name="Sommer R.J."/>
        </authorList>
    </citation>
    <scope>NUCLEOTIDE SEQUENCE</scope>
    <source>
        <strain evidence="8">RS0144</strain>
    </source>
</reference>
<evidence type="ECO:0000256" key="4">
    <source>
        <dbReference type="ARBA" id="ARBA00022989"/>
    </source>
</evidence>
<gene>
    <name evidence="8" type="ORF">PENTCL1PPCAC_3767</name>
</gene>
<proteinExistence type="predicted"/>
<evidence type="ECO:0000256" key="5">
    <source>
        <dbReference type="ARBA" id="ARBA00023034"/>
    </source>
</evidence>
<organism evidence="8 9">
    <name type="scientific">Pristionchus entomophagus</name>
    <dbReference type="NCBI Taxonomy" id="358040"/>
    <lineage>
        <taxon>Eukaryota</taxon>
        <taxon>Metazoa</taxon>
        <taxon>Ecdysozoa</taxon>
        <taxon>Nematoda</taxon>
        <taxon>Chromadorea</taxon>
        <taxon>Rhabditida</taxon>
        <taxon>Rhabditina</taxon>
        <taxon>Diplogasteromorpha</taxon>
        <taxon>Diplogasteroidea</taxon>
        <taxon>Neodiplogasteridae</taxon>
        <taxon>Pristionchus</taxon>
    </lineage>
</organism>
<evidence type="ECO:0000313" key="9">
    <source>
        <dbReference type="Proteomes" id="UP001432027"/>
    </source>
</evidence>
<dbReference type="InterPro" id="IPR029044">
    <property type="entry name" value="Nucleotide-diphossugar_trans"/>
</dbReference>
<dbReference type="PANTHER" id="PTHR12270:SF25">
    <property type="entry name" value="GLYCOSYLTRANSFERASE-LIKE PROTEIN LARGE"/>
    <property type="match status" value="1"/>
</dbReference>
<keyword evidence="2" id="KW-0812">Transmembrane</keyword>
<dbReference type="GO" id="GO:0000139">
    <property type="term" value="C:Golgi membrane"/>
    <property type="evidence" value="ECO:0007669"/>
    <property type="project" value="UniProtKB-SubCell"/>
</dbReference>
<evidence type="ECO:0008006" key="10">
    <source>
        <dbReference type="Google" id="ProtNLM"/>
    </source>
</evidence>